<name>A0A834UGE0_VESPE</name>
<dbReference type="EMBL" id="JACSDY010000001">
    <property type="protein sequence ID" value="KAF7438048.1"/>
    <property type="molecule type" value="Genomic_DNA"/>
</dbReference>
<evidence type="ECO:0000313" key="3">
    <source>
        <dbReference type="Proteomes" id="UP000600918"/>
    </source>
</evidence>
<accession>A0A834UGE0</accession>
<evidence type="ECO:0000313" key="2">
    <source>
        <dbReference type="EMBL" id="KAF7438048.1"/>
    </source>
</evidence>
<evidence type="ECO:0000256" key="1">
    <source>
        <dbReference type="SAM" id="MobiDB-lite"/>
    </source>
</evidence>
<comment type="caution">
    <text evidence="2">The sequence shown here is derived from an EMBL/GenBank/DDBJ whole genome shotgun (WGS) entry which is preliminary data.</text>
</comment>
<feature type="compositionally biased region" description="Acidic residues" evidence="1">
    <location>
        <begin position="64"/>
        <end position="75"/>
    </location>
</feature>
<keyword evidence="3" id="KW-1185">Reference proteome</keyword>
<feature type="region of interest" description="Disordered" evidence="1">
    <location>
        <begin position="48"/>
        <end position="79"/>
    </location>
</feature>
<proteinExistence type="predicted"/>
<organism evidence="2 3">
    <name type="scientific">Vespula pensylvanica</name>
    <name type="common">Western yellow jacket</name>
    <name type="synonym">Wasp</name>
    <dbReference type="NCBI Taxonomy" id="30213"/>
    <lineage>
        <taxon>Eukaryota</taxon>
        <taxon>Metazoa</taxon>
        <taxon>Ecdysozoa</taxon>
        <taxon>Arthropoda</taxon>
        <taxon>Hexapoda</taxon>
        <taxon>Insecta</taxon>
        <taxon>Pterygota</taxon>
        <taxon>Neoptera</taxon>
        <taxon>Endopterygota</taxon>
        <taxon>Hymenoptera</taxon>
        <taxon>Apocrita</taxon>
        <taxon>Aculeata</taxon>
        <taxon>Vespoidea</taxon>
        <taxon>Vespidae</taxon>
        <taxon>Vespinae</taxon>
        <taxon>Vespula</taxon>
    </lineage>
</organism>
<dbReference type="AlphaFoldDB" id="A0A834UGE0"/>
<protein>
    <submittedName>
        <fullName evidence="2">Uncharacterized protein</fullName>
    </submittedName>
</protein>
<dbReference type="Proteomes" id="UP000600918">
    <property type="component" value="Unassembled WGS sequence"/>
</dbReference>
<gene>
    <name evidence="2" type="ORF">H0235_000439</name>
</gene>
<reference evidence="2" key="1">
    <citation type="journal article" date="2020" name="G3 (Bethesda)">
        <title>High-Quality Assemblies for Three Invasive Social Wasps from the &lt;i&gt;Vespula&lt;/i&gt; Genus.</title>
        <authorList>
            <person name="Harrop T.W.R."/>
            <person name="Guhlin J."/>
            <person name="McLaughlin G.M."/>
            <person name="Permina E."/>
            <person name="Stockwell P."/>
            <person name="Gilligan J."/>
            <person name="Le Lec M.F."/>
            <person name="Gruber M.A.M."/>
            <person name="Quinn O."/>
            <person name="Lovegrove M."/>
            <person name="Duncan E.J."/>
            <person name="Remnant E.J."/>
            <person name="Van Eeckhoven J."/>
            <person name="Graham B."/>
            <person name="Knapp R.A."/>
            <person name="Langford K.W."/>
            <person name="Kronenberg Z."/>
            <person name="Press M.O."/>
            <person name="Eacker S.M."/>
            <person name="Wilson-Rankin E.E."/>
            <person name="Purcell J."/>
            <person name="Lester P.J."/>
            <person name="Dearden P.K."/>
        </authorList>
    </citation>
    <scope>NUCLEOTIDE SEQUENCE</scope>
    <source>
        <strain evidence="2">Volc-1</strain>
    </source>
</reference>
<sequence length="99" mass="11467">MDFFKVTSFGIPVVKLAIMATCPDKKEEYRVGEHFSANVRASLVMVVKEEEKEEEEKEKMKEKEEEEEKDKEEEPAYFPRVVDQSLAVSLPDEFSPHSP</sequence>